<evidence type="ECO:0000256" key="5">
    <source>
        <dbReference type="ARBA" id="ARBA00022679"/>
    </source>
</evidence>
<dbReference type="GO" id="GO:0016746">
    <property type="term" value="F:acyltransferase activity"/>
    <property type="evidence" value="ECO:0007669"/>
    <property type="project" value="UniProtKB-KW"/>
</dbReference>
<dbReference type="GO" id="GO:0006656">
    <property type="term" value="P:phosphatidylcholine biosynthetic process"/>
    <property type="evidence" value="ECO:0007669"/>
    <property type="project" value="TreeGrafter"/>
</dbReference>
<evidence type="ECO:0000256" key="8">
    <source>
        <dbReference type="ARBA" id="ARBA00023098"/>
    </source>
</evidence>
<feature type="transmembrane region" description="Helical" evidence="13">
    <location>
        <begin position="7"/>
        <end position="25"/>
    </location>
</feature>
<organism evidence="14 15">
    <name type="scientific">Schistosoma japonicum</name>
    <name type="common">Blood fluke</name>
    <dbReference type="NCBI Taxonomy" id="6182"/>
    <lineage>
        <taxon>Eukaryota</taxon>
        <taxon>Metazoa</taxon>
        <taxon>Spiralia</taxon>
        <taxon>Lophotrochozoa</taxon>
        <taxon>Platyhelminthes</taxon>
        <taxon>Trematoda</taxon>
        <taxon>Digenea</taxon>
        <taxon>Strigeidida</taxon>
        <taxon>Schistosomatoidea</taxon>
        <taxon>Schistosomatidae</taxon>
        <taxon>Schistosoma</taxon>
    </lineage>
</organism>
<accession>A0A4Z2D4D1</accession>
<evidence type="ECO:0000313" key="15">
    <source>
        <dbReference type="Proteomes" id="UP000311919"/>
    </source>
</evidence>
<dbReference type="OrthoDB" id="406287at2759"/>
<evidence type="ECO:0000313" key="14">
    <source>
        <dbReference type="EMBL" id="TNN11309.1"/>
    </source>
</evidence>
<evidence type="ECO:0000256" key="9">
    <source>
        <dbReference type="ARBA" id="ARBA00023136"/>
    </source>
</evidence>
<keyword evidence="7 13" id="KW-1133">Transmembrane helix</keyword>
<evidence type="ECO:0000256" key="2">
    <source>
        <dbReference type="ARBA" id="ARBA00006675"/>
    </source>
</evidence>
<evidence type="ECO:0000256" key="13">
    <source>
        <dbReference type="SAM" id="Phobius"/>
    </source>
</evidence>
<feature type="transmembrane region" description="Helical" evidence="13">
    <location>
        <begin position="219"/>
        <end position="241"/>
    </location>
</feature>
<evidence type="ECO:0000256" key="12">
    <source>
        <dbReference type="ARBA" id="ARBA00023315"/>
    </source>
</evidence>
<comment type="subcellular location">
    <subcellularLocation>
        <location evidence="1">Membrane</location>
        <topology evidence="1">Multi-pass membrane protein</topology>
    </subcellularLocation>
</comment>
<evidence type="ECO:0000256" key="7">
    <source>
        <dbReference type="ARBA" id="ARBA00022989"/>
    </source>
</evidence>
<name>A0A4Z2D4D1_SCHJA</name>
<sequence>MKLCEKLCFVGAMSILLSTMCLSIVRPALLLYNFSFLYICLYFLRLYNYWKNKYLLFMLDQCYFINFVSLIFVWLLPHSHTMQLFQFGLANAHAYGGTFLFRNALVLHDIQRLTSCLIHVLPALYSFLIRWHPSETSVWWYTDLYDSHASRELLSWNKDVNWFWLVGAPVLFHFTREVLYYIIIYGIVKPGDEYLDSFRYLHKKKILWRFFWKHIDDRWHLIGWIACNIVLCTILLLIAIIAWCNYLFHITMLIIQTLTLTWNGACFYLDYFPIEYTRNLQIQPNQGVIIISKNENHINNNETADERIIQDDVYNNVAASIFSCYPSPDESHSKVFHDGNITIDEEKNLTGGTISNENQRHVTKKNFILHYLNS</sequence>
<keyword evidence="9 13" id="KW-0472">Membrane</keyword>
<dbReference type="GO" id="GO:0016020">
    <property type="term" value="C:membrane"/>
    <property type="evidence" value="ECO:0007669"/>
    <property type="project" value="UniProtKB-SubCell"/>
</dbReference>
<gene>
    <name evidence="14" type="ORF">EWB00_004696</name>
</gene>
<dbReference type="AlphaFoldDB" id="A0A4Z2D4D1"/>
<dbReference type="EMBL" id="SKCS01000301">
    <property type="protein sequence ID" value="TNN11309.1"/>
    <property type="molecule type" value="Genomic_DNA"/>
</dbReference>
<keyword evidence="10" id="KW-0594">Phospholipid biosynthesis</keyword>
<dbReference type="PANTHER" id="PTHR31201:SF1">
    <property type="entry name" value="GLYCEROPHOSPHOCHOLINE ACYLTRANSFERASE 1"/>
    <property type="match status" value="1"/>
</dbReference>
<keyword evidence="11" id="KW-1208">Phospholipid metabolism</keyword>
<protein>
    <recommendedName>
        <fullName evidence="3">Glycerophosphocholine acyltransferase 1</fullName>
    </recommendedName>
</protein>
<keyword evidence="5" id="KW-0808">Transferase</keyword>
<keyword evidence="4" id="KW-0444">Lipid biosynthesis</keyword>
<feature type="transmembrane region" description="Helical" evidence="13">
    <location>
        <begin position="31"/>
        <end position="47"/>
    </location>
</feature>
<keyword evidence="15" id="KW-1185">Reference proteome</keyword>
<comment type="similarity">
    <text evidence="2">Belongs to the GPC1 family.</text>
</comment>
<keyword evidence="12" id="KW-0012">Acyltransferase</keyword>
<dbReference type="InterPro" id="IPR021261">
    <property type="entry name" value="GPCAT"/>
</dbReference>
<keyword evidence="8" id="KW-0443">Lipid metabolism</keyword>
<feature type="transmembrane region" description="Helical" evidence="13">
    <location>
        <begin position="54"/>
        <end position="76"/>
    </location>
</feature>
<evidence type="ECO:0000256" key="6">
    <source>
        <dbReference type="ARBA" id="ARBA00022692"/>
    </source>
</evidence>
<evidence type="ECO:0000256" key="10">
    <source>
        <dbReference type="ARBA" id="ARBA00023209"/>
    </source>
</evidence>
<reference evidence="14 15" key="1">
    <citation type="submission" date="2019-03" db="EMBL/GenBank/DDBJ databases">
        <title>An improved genome assembly of the fluke Schistosoma japonicum.</title>
        <authorList>
            <person name="Hu W."/>
            <person name="Luo F."/>
            <person name="Yin M."/>
            <person name="Mo X."/>
            <person name="Sun C."/>
            <person name="Wu Q."/>
            <person name="Zhu B."/>
            <person name="Xiang M."/>
            <person name="Wang J."/>
            <person name="Wang Y."/>
            <person name="Zhang T."/>
            <person name="Xu B."/>
            <person name="Zheng H."/>
            <person name="Feng Z."/>
        </authorList>
    </citation>
    <scope>NUCLEOTIDE SEQUENCE [LARGE SCALE GENOMIC DNA]</scope>
    <source>
        <strain evidence="14">HuSjv2</strain>
        <tissue evidence="14">Worms</tissue>
    </source>
</reference>
<proteinExistence type="inferred from homology"/>
<keyword evidence="6 13" id="KW-0812">Transmembrane</keyword>
<evidence type="ECO:0000256" key="4">
    <source>
        <dbReference type="ARBA" id="ARBA00022516"/>
    </source>
</evidence>
<dbReference type="Proteomes" id="UP000311919">
    <property type="component" value="Unassembled WGS sequence"/>
</dbReference>
<evidence type="ECO:0000256" key="3">
    <source>
        <dbReference type="ARBA" id="ARBA00019082"/>
    </source>
</evidence>
<dbReference type="PANTHER" id="PTHR31201">
    <property type="entry name" value="OS01G0585100 PROTEIN"/>
    <property type="match status" value="1"/>
</dbReference>
<feature type="transmembrane region" description="Helical" evidence="13">
    <location>
        <begin position="247"/>
        <end position="269"/>
    </location>
</feature>
<feature type="transmembrane region" description="Helical" evidence="13">
    <location>
        <begin position="162"/>
        <end position="188"/>
    </location>
</feature>
<dbReference type="Pfam" id="PF10998">
    <property type="entry name" value="DUF2838"/>
    <property type="match status" value="1"/>
</dbReference>
<evidence type="ECO:0000256" key="11">
    <source>
        <dbReference type="ARBA" id="ARBA00023264"/>
    </source>
</evidence>
<evidence type="ECO:0000256" key="1">
    <source>
        <dbReference type="ARBA" id="ARBA00004141"/>
    </source>
</evidence>
<comment type="caution">
    <text evidence="14">The sequence shown here is derived from an EMBL/GenBank/DDBJ whole genome shotgun (WGS) entry which is preliminary data.</text>
</comment>